<dbReference type="Pfam" id="PF00089">
    <property type="entry name" value="Trypsin"/>
    <property type="match status" value="1"/>
</dbReference>
<name>A0ABN8L5M1_CHISP</name>
<feature type="domain" description="Peptidase S1" evidence="4">
    <location>
        <begin position="210"/>
        <end position="466"/>
    </location>
</feature>
<comment type="similarity">
    <text evidence="2">Belongs to the peptidase S1 family. CLIP subfamily.</text>
</comment>
<evidence type="ECO:0000313" key="5">
    <source>
        <dbReference type="EMBL" id="CAH2987585.1"/>
    </source>
</evidence>
<reference evidence="5" key="1">
    <citation type="submission" date="2021-12" db="EMBL/GenBank/DDBJ databases">
        <authorList>
            <person name="King R."/>
        </authorList>
    </citation>
    <scope>NUCLEOTIDE SEQUENCE</scope>
</reference>
<accession>A0ABN8L5M1</accession>
<keyword evidence="3" id="KW-0732">Signal</keyword>
<dbReference type="InterPro" id="IPR051487">
    <property type="entry name" value="Ser/Thr_Proteases_Immune/Dev"/>
</dbReference>
<dbReference type="PROSITE" id="PS50240">
    <property type="entry name" value="TRYPSIN_DOM"/>
    <property type="match status" value="1"/>
</dbReference>
<protein>
    <recommendedName>
        <fullName evidence="4">Peptidase S1 domain-containing protein</fullName>
    </recommendedName>
</protein>
<dbReference type="InterPro" id="IPR041515">
    <property type="entry name" value="PPAF-2-like_Clip"/>
</dbReference>
<sequence>MFSKMLIGLLIIVTLQLFYSESASVVTAGLPGTCNTTDGQVGECVQNYLCDRHTNTVVEDGSNVIDVRFNKDDTTCPLPMVCCKVAGNDTRRDGFHPSQAGNQSSQLVIDNFSPPIACTTSDGNPGECVPSNLAKLLSDTVVDDGSYILDSRTGISDSCPYPLTCLQITNDKEDDRDDTPREKPNFFSYVRMARSSDRQGCGWRNENGIQVNSNVSLTDDHARPGEFPWVVSIMRLESAKDKNVLFEYLGGGSLIHHRAVLTAAHVFEGISNDTNLYVVVGDFYQRTESVLPRKVIRVEKVQIHEGYIRDVLINNYALVFLVKPAVVASHVNFVCLPPKSVEMATGSKCISSGWGKNGLDEHQYIMNKVELPLVDRESCQTQLRPLEMMGPYFILDDSFMCALGEASVDSCKGSGGSPLVCPMQDQPGRYMLSGMVTFSTNCSFDRYPSMYARVASARQWIDDKMADNGYPITSYTDY</sequence>
<evidence type="ECO:0000313" key="6">
    <source>
        <dbReference type="Proteomes" id="UP001153292"/>
    </source>
</evidence>
<dbReference type="SMART" id="SM00020">
    <property type="entry name" value="Tryp_SPc"/>
    <property type="match status" value="1"/>
</dbReference>
<feature type="signal peptide" evidence="3">
    <location>
        <begin position="1"/>
        <end position="22"/>
    </location>
</feature>
<dbReference type="PANTHER" id="PTHR24256">
    <property type="entry name" value="TRYPTASE-RELATED"/>
    <property type="match status" value="1"/>
</dbReference>
<evidence type="ECO:0000259" key="4">
    <source>
        <dbReference type="PROSITE" id="PS50240"/>
    </source>
</evidence>
<dbReference type="EMBL" id="OU963919">
    <property type="protein sequence ID" value="CAH2987585.1"/>
    <property type="molecule type" value="Genomic_DNA"/>
</dbReference>
<proteinExistence type="inferred from homology"/>
<dbReference type="InterPro" id="IPR009003">
    <property type="entry name" value="Peptidase_S1_PA"/>
</dbReference>
<dbReference type="Gene3D" id="2.40.10.10">
    <property type="entry name" value="Trypsin-like serine proteases"/>
    <property type="match status" value="1"/>
</dbReference>
<feature type="chain" id="PRO_5046019594" description="Peptidase S1 domain-containing protein" evidence="3">
    <location>
        <begin position="23"/>
        <end position="478"/>
    </location>
</feature>
<evidence type="ECO:0000256" key="3">
    <source>
        <dbReference type="SAM" id="SignalP"/>
    </source>
</evidence>
<evidence type="ECO:0000256" key="1">
    <source>
        <dbReference type="ARBA" id="ARBA00023157"/>
    </source>
</evidence>
<dbReference type="InterPro" id="IPR001254">
    <property type="entry name" value="Trypsin_dom"/>
</dbReference>
<dbReference type="InterPro" id="IPR043504">
    <property type="entry name" value="Peptidase_S1_PA_chymotrypsin"/>
</dbReference>
<keyword evidence="1" id="KW-1015">Disulfide bond</keyword>
<dbReference type="CDD" id="cd00190">
    <property type="entry name" value="Tryp_SPc"/>
    <property type="match status" value="1"/>
</dbReference>
<evidence type="ECO:0000256" key="2">
    <source>
        <dbReference type="ARBA" id="ARBA00024195"/>
    </source>
</evidence>
<organism evidence="5 6">
    <name type="scientific">Chilo suppressalis</name>
    <name type="common">Asiatic rice borer moth</name>
    <dbReference type="NCBI Taxonomy" id="168631"/>
    <lineage>
        <taxon>Eukaryota</taxon>
        <taxon>Metazoa</taxon>
        <taxon>Ecdysozoa</taxon>
        <taxon>Arthropoda</taxon>
        <taxon>Hexapoda</taxon>
        <taxon>Insecta</taxon>
        <taxon>Pterygota</taxon>
        <taxon>Neoptera</taxon>
        <taxon>Endopterygota</taxon>
        <taxon>Lepidoptera</taxon>
        <taxon>Glossata</taxon>
        <taxon>Ditrysia</taxon>
        <taxon>Pyraloidea</taxon>
        <taxon>Crambidae</taxon>
        <taxon>Crambinae</taxon>
        <taxon>Chilo</taxon>
    </lineage>
</organism>
<gene>
    <name evidence="5" type="ORF">CHILSU_LOCUS7168</name>
</gene>
<dbReference type="Proteomes" id="UP001153292">
    <property type="component" value="Chromosome 26"/>
</dbReference>
<dbReference type="SUPFAM" id="SSF50494">
    <property type="entry name" value="Trypsin-like serine proteases"/>
    <property type="match status" value="1"/>
</dbReference>
<keyword evidence="6" id="KW-1185">Reference proteome</keyword>
<dbReference type="Pfam" id="PF18322">
    <property type="entry name" value="CLIP_1"/>
    <property type="match status" value="1"/>
</dbReference>